<accession>A0ABN0U7X9</accession>
<keyword evidence="1" id="KW-0862">Zinc</keyword>
<sequence>MILVSFHAHPDDEALLTGGTLARAAAEGHRVVLVVATLGGAGLAAGPRGEALAARRHRELLASADALGCARVAVLGYDDSGLDGSHPAAERFADAPVEQAAHRLAAILREEHADVLTSYDVNGGYGHPDHLAVHRVGARAAELAGVPVVLEATVDRDSLRLLLRVLGLARRWLPALPLGDTVFTPRARITHSVDVRRYLPQKRAALRAHVSQAEGGRGPRTVATLLRLPGPLFARVAGREWFVQRGAPAGARDDVFATVRRGGSQ</sequence>
<evidence type="ECO:0000256" key="1">
    <source>
        <dbReference type="ARBA" id="ARBA00022833"/>
    </source>
</evidence>
<dbReference type="Gene3D" id="3.40.50.10320">
    <property type="entry name" value="LmbE-like"/>
    <property type="match status" value="1"/>
</dbReference>
<proteinExistence type="predicted"/>
<dbReference type="RefSeq" id="WP_344649311.1">
    <property type="nucleotide sequence ID" value="NZ_BAAAGX010000010.1"/>
</dbReference>
<organism evidence="2 3">
    <name type="scientific">Cryptosporangium japonicum</name>
    <dbReference type="NCBI Taxonomy" id="80872"/>
    <lineage>
        <taxon>Bacteria</taxon>
        <taxon>Bacillati</taxon>
        <taxon>Actinomycetota</taxon>
        <taxon>Actinomycetes</taxon>
        <taxon>Cryptosporangiales</taxon>
        <taxon>Cryptosporangiaceae</taxon>
        <taxon>Cryptosporangium</taxon>
    </lineage>
</organism>
<comment type="caution">
    <text evidence="2">The sequence shown here is derived from an EMBL/GenBank/DDBJ whole genome shotgun (WGS) entry which is preliminary data.</text>
</comment>
<dbReference type="InterPro" id="IPR003737">
    <property type="entry name" value="GlcNAc_PI_deacetylase-related"/>
</dbReference>
<evidence type="ECO:0000313" key="2">
    <source>
        <dbReference type="EMBL" id="GAA0241686.1"/>
    </source>
</evidence>
<gene>
    <name evidence="2" type="ORF">GCM10009539_28880</name>
</gene>
<keyword evidence="3" id="KW-1185">Reference proteome</keyword>
<dbReference type="SUPFAM" id="SSF102588">
    <property type="entry name" value="LmbE-like"/>
    <property type="match status" value="1"/>
</dbReference>
<dbReference type="Pfam" id="PF02585">
    <property type="entry name" value="PIG-L"/>
    <property type="match status" value="1"/>
</dbReference>
<dbReference type="EMBL" id="BAAAGX010000010">
    <property type="protein sequence ID" value="GAA0241686.1"/>
    <property type="molecule type" value="Genomic_DNA"/>
</dbReference>
<protein>
    <submittedName>
        <fullName evidence="2">PIG-L family deacetylase</fullName>
    </submittedName>
</protein>
<dbReference type="Proteomes" id="UP001500967">
    <property type="component" value="Unassembled WGS sequence"/>
</dbReference>
<dbReference type="InterPro" id="IPR024078">
    <property type="entry name" value="LmbE-like_dom_sf"/>
</dbReference>
<name>A0ABN0U7X9_9ACTN</name>
<evidence type="ECO:0000313" key="3">
    <source>
        <dbReference type="Proteomes" id="UP001500967"/>
    </source>
</evidence>
<dbReference type="PANTHER" id="PTHR12993">
    <property type="entry name" value="N-ACETYLGLUCOSAMINYL-PHOSPHATIDYLINOSITOL DE-N-ACETYLASE-RELATED"/>
    <property type="match status" value="1"/>
</dbReference>
<dbReference type="PANTHER" id="PTHR12993:SF11">
    <property type="entry name" value="N-ACETYLGLUCOSAMINYL-PHOSPHATIDYLINOSITOL DE-N-ACETYLASE"/>
    <property type="match status" value="1"/>
</dbReference>
<reference evidence="2 3" key="1">
    <citation type="journal article" date="2019" name="Int. J. Syst. Evol. Microbiol.">
        <title>The Global Catalogue of Microorganisms (GCM) 10K type strain sequencing project: providing services to taxonomists for standard genome sequencing and annotation.</title>
        <authorList>
            <consortium name="The Broad Institute Genomics Platform"/>
            <consortium name="The Broad Institute Genome Sequencing Center for Infectious Disease"/>
            <person name="Wu L."/>
            <person name="Ma J."/>
        </authorList>
    </citation>
    <scope>NUCLEOTIDE SEQUENCE [LARGE SCALE GENOMIC DNA]</scope>
    <source>
        <strain evidence="2 3">JCM 10425</strain>
    </source>
</reference>